<organism evidence="2 3">
    <name type="scientific">Chionoecetes opilio</name>
    <name type="common">Atlantic snow crab</name>
    <name type="synonym">Cancer opilio</name>
    <dbReference type="NCBI Taxonomy" id="41210"/>
    <lineage>
        <taxon>Eukaryota</taxon>
        <taxon>Metazoa</taxon>
        <taxon>Ecdysozoa</taxon>
        <taxon>Arthropoda</taxon>
        <taxon>Crustacea</taxon>
        <taxon>Multicrustacea</taxon>
        <taxon>Malacostraca</taxon>
        <taxon>Eumalacostraca</taxon>
        <taxon>Eucarida</taxon>
        <taxon>Decapoda</taxon>
        <taxon>Pleocyemata</taxon>
        <taxon>Brachyura</taxon>
        <taxon>Eubrachyura</taxon>
        <taxon>Majoidea</taxon>
        <taxon>Majidae</taxon>
        <taxon>Chionoecetes</taxon>
    </lineage>
</organism>
<proteinExistence type="predicted"/>
<dbReference type="CDD" id="cd00037">
    <property type="entry name" value="CLECT"/>
    <property type="match status" value="1"/>
</dbReference>
<comment type="caution">
    <text evidence="2">The sequence shown here is derived from an EMBL/GenBank/DDBJ whole genome shotgun (WGS) entry which is preliminary data.</text>
</comment>
<name>A0A8J5CL24_CHIOP</name>
<gene>
    <name evidence="2" type="primary">CD209</name>
    <name evidence="2" type="ORF">GWK47_013590</name>
</gene>
<keyword evidence="3" id="KW-1185">Reference proteome</keyword>
<evidence type="ECO:0000259" key="1">
    <source>
        <dbReference type="PROSITE" id="PS50041"/>
    </source>
</evidence>
<dbReference type="Gene3D" id="3.10.100.10">
    <property type="entry name" value="Mannose-Binding Protein A, subunit A"/>
    <property type="match status" value="1"/>
</dbReference>
<dbReference type="Proteomes" id="UP000770661">
    <property type="component" value="Unassembled WGS sequence"/>
</dbReference>
<dbReference type="AlphaFoldDB" id="A0A8J5CL24"/>
<dbReference type="SUPFAM" id="SSF56436">
    <property type="entry name" value="C-type lectin-like"/>
    <property type="match status" value="1"/>
</dbReference>
<protein>
    <submittedName>
        <fullName evidence="2">CD209 antigen</fullName>
    </submittedName>
</protein>
<dbReference type="OrthoDB" id="6133475at2759"/>
<dbReference type="InterPro" id="IPR016186">
    <property type="entry name" value="C-type_lectin-like/link_sf"/>
</dbReference>
<dbReference type="Pfam" id="PF00059">
    <property type="entry name" value="Lectin_C"/>
    <property type="match status" value="1"/>
</dbReference>
<dbReference type="InterPro" id="IPR016187">
    <property type="entry name" value="CTDL_fold"/>
</dbReference>
<sequence>MKLAEVGKGCHGCPLDYIIRDIHSGYLTTTHRTAAPTSIHTPPPTLPHANMKAAAILAVAAAALCLASVQGEYLPVSVRRALPGRPRLPASDGRGRSGAACKPGLVNLGDDEEVCVYFYRSKSTWHGMRTNCQVLGLDLATLTGTLHQRVIQYINSQPGRGFWAGGTDEAFEGSWRWIHDSKVVPLGTPHWYDCRKTDEPDGGTKKNYMCLHNRASTSQLLWHR</sequence>
<feature type="domain" description="C-type lectin" evidence="1">
    <location>
        <begin position="111"/>
        <end position="224"/>
    </location>
</feature>
<dbReference type="PROSITE" id="PS50041">
    <property type="entry name" value="C_TYPE_LECTIN_2"/>
    <property type="match status" value="1"/>
</dbReference>
<evidence type="ECO:0000313" key="3">
    <source>
        <dbReference type="Proteomes" id="UP000770661"/>
    </source>
</evidence>
<evidence type="ECO:0000313" key="2">
    <source>
        <dbReference type="EMBL" id="KAG0714735.1"/>
    </source>
</evidence>
<dbReference type="EMBL" id="JACEEZ010020305">
    <property type="protein sequence ID" value="KAG0714735.1"/>
    <property type="molecule type" value="Genomic_DNA"/>
</dbReference>
<dbReference type="InterPro" id="IPR001304">
    <property type="entry name" value="C-type_lectin-like"/>
</dbReference>
<accession>A0A8J5CL24</accession>
<reference evidence="2" key="1">
    <citation type="submission" date="2020-07" db="EMBL/GenBank/DDBJ databases">
        <title>The High-quality genome of the commercially important snow crab, Chionoecetes opilio.</title>
        <authorList>
            <person name="Jeong J.-H."/>
            <person name="Ryu S."/>
        </authorList>
    </citation>
    <scope>NUCLEOTIDE SEQUENCE</scope>
    <source>
        <strain evidence="2">MADBK_172401_WGS</strain>
        <tissue evidence="2">Digestive gland</tissue>
    </source>
</reference>